<keyword evidence="3" id="KW-0378">Hydrolase</keyword>
<dbReference type="Pfam" id="PF02720">
    <property type="entry name" value="DUF222"/>
    <property type="match status" value="1"/>
</dbReference>
<dbReference type="AlphaFoldDB" id="A0A2A2WQ90"/>
<feature type="compositionally biased region" description="Basic and acidic residues" evidence="1">
    <location>
        <begin position="436"/>
        <end position="449"/>
    </location>
</feature>
<protein>
    <submittedName>
        <fullName evidence="3">HNH endonuclease</fullName>
    </submittedName>
</protein>
<evidence type="ECO:0000313" key="4">
    <source>
        <dbReference type="Proteomes" id="UP000218810"/>
    </source>
</evidence>
<gene>
    <name evidence="3" type="ORF">CEY15_09400</name>
</gene>
<feature type="region of interest" description="Disordered" evidence="1">
    <location>
        <begin position="412"/>
        <end position="512"/>
    </location>
</feature>
<keyword evidence="3" id="KW-0540">Nuclease</keyword>
<keyword evidence="4" id="KW-1185">Reference proteome</keyword>
<evidence type="ECO:0000256" key="1">
    <source>
        <dbReference type="SAM" id="MobiDB-lite"/>
    </source>
</evidence>
<accession>A0A2A2WQ90</accession>
<dbReference type="OrthoDB" id="4774794at2"/>
<name>A0A2A2WQ90_9ACTN</name>
<dbReference type="InterPro" id="IPR003870">
    <property type="entry name" value="DUF222"/>
</dbReference>
<dbReference type="EMBL" id="NTGA01000016">
    <property type="protein sequence ID" value="PAY23315.1"/>
    <property type="molecule type" value="Genomic_DNA"/>
</dbReference>
<organism evidence="3 4">
    <name type="scientific">Dietzia natronolimnaea</name>
    <dbReference type="NCBI Taxonomy" id="161920"/>
    <lineage>
        <taxon>Bacteria</taxon>
        <taxon>Bacillati</taxon>
        <taxon>Actinomycetota</taxon>
        <taxon>Actinomycetes</taxon>
        <taxon>Mycobacteriales</taxon>
        <taxon>Dietziaceae</taxon>
        <taxon>Dietzia</taxon>
    </lineage>
</organism>
<sequence length="512" mass="55661">MPPPGFTATTGPTLPVLVPEAFARWDPGQQRGYLTQRTIYAAEGRTLAYAYDCVRSATDGFAAEGDLHRDPWEAAATMIGASMALSRHGASRLVTTAVELTERLPRTAALLATGWIGILAAHTIAEETALVADHFMPDVDRRISEGLAPTRRRTHPPRLGPLRKMLLKTISACDPLGADARAEQSRRGQDVELVPIRDDRAIITATLTAEDALEIADRVEALARTAPVGDPRTLGQLRAAGLLALSRGWSCLPDPRGEHPGDPEARSAARRVVLHAYDDGSPLNRGISLAGYGPISGHTADELQREVSHRVHELSELSDPDTAAARRHAPSEALAHFCRGRDGTCVFPGCQTPAEKSDLDHIIPFDHDLPERGGHTTCDDLGSLCRFHHRLKTDGVWAYYRDTDGSYVWIHGPHHPDRDPATRVTTYPTGPLSDHAAPRRPEASRRQQEAAEAGATGSGCAESRRRPHLRHRRDAERHTLRAQARLRRHAPPPGPVEPSAPSTTGPGDEPPF</sequence>
<evidence type="ECO:0000259" key="2">
    <source>
        <dbReference type="Pfam" id="PF02720"/>
    </source>
</evidence>
<dbReference type="GO" id="GO:0004519">
    <property type="term" value="F:endonuclease activity"/>
    <property type="evidence" value="ECO:0007669"/>
    <property type="project" value="UniProtKB-KW"/>
</dbReference>
<dbReference type="Proteomes" id="UP000218810">
    <property type="component" value="Unassembled WGS sequence"/>
</dbReference>
<comment type="caution">
    <text evidence="3">The sequence shown here is derived from an EMBL/GenBank/DDBJ whole genome shotgun (WGS) entry which is preliminary data.</text>
</comment>
<evidence type="ECO:0000313" key="3">
    <source>
        <dbReference type="EMBL" id="PAY23315.1"/>
    </source>
</evidence>
<feature type="compositionally biased region" description="Low complexity" evidence="1">
    <location>
        <begin position="450"/>
        <end position="461"/>
    </location>
</feature>
<dbReference type="InterPro" id="IPR003615">
    <property type="entry name" value="HNH_nuc"/>
</dbReference>
<feature type="domain" description="DUF222" evidence="2">
    <location>
        <begin position="46"/>
        <end position="342"/>
    </location>
</feature>
<dbReference type="CDD" id="cd00085">
    <property type="entry name" value="HNHc"/>
    <property type="match status" value="1"/>
</dbReference>
<proteinExistence type="predicted"/>
<reference evidence="4" key="1">
    <citation type="submission" date="2017-09" db="EMBL/GenBank/DDBJ databases">
        <authorList>
            <person name="Zhang Y."/>
            <person name="Huang X."/>
            <person name="Liu J."/>
            <person name="Lu L."/>
            <person name="Peng K."/>
        </authorList>
    </citation>
    <scope>NUCLEOTIDE SEQUENCE [LARGE SCALE GENOMIC DNA]</scope>
    <source>
        <strain evidence="4">S-XJ-1</strain>
    </source>
</reference>
<keyword evidence="3" id="KW-0255">Endonuclease</keyword>